<dbReference type="EMBL" id="JACHXO010000005">
    <property type="protein sequence ID" value="MBB3195456.1"/>
    <property type="molecule type" value="Genomic_DNA"/>
</dbReference>
<feature type="transmembrane region" description="Helical" evidence="1">
    <location>
        <begin position="56"/>
        <end position="76"/>
    </location>
</feature>
<sequence length="79" mass="8384">MDTTHHTHVHTSGGFRAVSTVALVLLIIGGLNWGLVGLFDFDLVATLFGPMSPLSRIVYVLVGASAVVSIATLTRINKH</sequence>
<reference evidence="2 3" key="1">
    <citation type="submission" date="2020-08" db="EMBL/GenBank/DDBJ databases">
        <title>Genomic Encyclopedia of Type Strains, Phase III (KMG-III): the genomes of soil and plant-associated and newly described type strains.</title>
        <authorList>
            <person name="Whitman W."/>
        </authorList>
    </citation>
    <scope>NUCLEOTIDE SEQUENCE [LARGE SCALE GENOMIC DNA]</scope>
    <source>
        <strain evidence="2 3">CECT 7247</strain>
    </source>
</reference>
<accession>A0ABR6GTN8</accession>
<comment type="caution">
    <text evidence="2">The sequence shown here is derived from an EMBL/GenBank/DDBJ whole genome shotgun (WGS) entry which is preliminary data.</text>
</comment>
<evidence type="ECO:0000256" key="1">
    <source>
        <dbReference type="SAM" id="Phobius"/>
    </source>
</evidence>
<dbReference type="Proteomes" id="UP000574369">
    <property type="component" value="Unassembled WGS sequence"/>
</dbReference>
<dbReference type="PANTHER" id="PTHR37304:SF1">
    <property type="entry name" value="MEMBRANE PROTEIN"/>
    <property type="match status" value="1"/>
</dbReference>
<feature type="transmembrane region" description="Helical" evidence="1">
    <location>
        <begin position="15"/>
        <end position="36"/>
    </location>
</feature>
<gene>
    <name evidence="2" type="ORF">FHS28_002862</name>
</gene>
<proteinExistence type="predicted"/>
<keyword evidence="3" id="KW-1185">Reference proteome</keyword>
<dbReference type="Pfam" id="PF04070">
    <property type="entry name" value="DUF378"/>
    <property type="match status" value="1"/>
</dbReference>
<keyword evidence="1" id="KW-0472">Membrane</keyword>
<evidence type="ECO:0008006" key="4">
    <source>
        <dbReference type="Google" id="ProtNLM"/>
    </source>
</evidence>
<evidence type="ECO:0000313" key="3">
    <source>
        <dbReference type="Proteomes" id="UP000574369"/>
    </source>
</evidence>
<evidence type="ECO:0000313" key="2">
    <source>
        <dbReference type="EMBL" id="MBB3195456.1"/>
    </source>
</evidence>
<name>A0ABR6GTN8_9BURK</name>
<keyword evidence="1" id="KW-1133">Transmembrane helix</keyword>
<dbReference type="RefSeq" id="WP_088451606.1">
    <property type="nucleotide sequence ID" value="NZ_JACHXO010000005.1"/>
</dbReference>
<keyword evidence="1" id="KW-0812">Transmembrane</keyword>
<organism evidence="2 3">
    <name type="scientific">Roseateles terrae</name>
    <dbReference type="NCBI Taxonomy" id="431060"/>
    <lineage>
        <taxon>Bacteria</taxon>
        <taxon>Pseudomonadati</taxon>
        <taxon>Pseudomonadota</taxon>
        <taxon>Betaproteobacteria</taxon>
        <taxon>Burkholderiales</taxon>
        <taxon>Sphaerotilaceae</taxon>
        <taxon>Roseateles</taxon>
    </lineage>
</organism>
<dbReference type="InterPro" id="IPR007211">
    <property type="entry name" value="DUF378"/>
</dbReference>
<protein>
    <recommendedName>
        <fullName evidence="4">DUF378 domain-containing protein</fullName>
    </recommendedName>
</protein>
<dbReference type="PANTHER" id="PTHR37304">
    <property type="entry name" value="MEMBRANE PROTEIN-RELATED"/>
    <property type="match status" value="1"/>
</dbReference>